<dbReference type="Pfam" id="PF01522">
    <property type="entry name" value="Polysacc_deac_1"/>
    <property type="match status" value="1"/>
</dbReference>
<dbReference type="RefSeq" id="WP_071318004.1">
    <property type="nucleotide sequence ID" value="NZ_CP063356.2"/>
</dbReference>
<reference evidence="3 4" key="3">
    <citation type="journal article" date="2019" name="Int. J. Syst. Evol. Microbiol.">
        <title>Anaerobacillus isosaccharinicus sp. nov., an alkaliphilic bacterium which degrades isosaccharinic acid.</title>
        <authorList>
            <person name="Bassil N.M."/>
            <person name="Lloyd J.R."/>
        </authorList>
    </citation>
    <scope>NUCLEOTIDE SEQUENCE [LARGE SCALE GENOMIC DNA]</scope>
    <source>
        <strain evidence="3 4">NB2006</strain>
    </source>
</reference>
<organism evidence="2 4">
    <name type="scientific">Anaerobacillus isosaccharinicus</name>
    <dbReference type="NCBI Taxonomy" id="1532552"/>
    <lineage>
        <taxon>Bacteria</taxon>
        <taxon>Bacillati</taxon>
        <taxon>Bacillota</taxon>
        <taxon>Bacilli</taxon>
        <taxon>Bacillales</taxon>
        <taxon>Bacillaceae</taxon>
        <taxon>Anaerobacillus</taxon>
    </lineage>
</organism>
<reference evidence="3 4" key="2">
    <citation type="journal article" date="2017" name="Genome Announc.">
        <title>Draft Genome Sequences of Four Alkaliphilic Bacteria Belonging to the Anaerobacillus Genus.</title>
        <authorList>
            <person name="Bassil N.M."/>
            <person name="Lloyd J.R."/>
        </authorList>
    </citation>
    <scope>NUCLEOTIDE SEQUENCE [LARGE SCALE GENOMIC DNA]</scope>
    <source>
        <strain evidence="3 4">NB2006</strain>
    </source>
</reference>
<evidence type="ECO:0000313" key="2">
    <source>
        <dbReference type="EMBL" id="OIJ11319.1"/>
    </source>
</evidence>
<dbReference type="KEGG" id="aia:AWH56_016460"/>
<dbReference type="EMBL" id="CP063356">
    <property type="protein sequence ID" value="QOY34312.1"/>
    <property type="molecule type" value="Genomic_DNA"/>
</dbReference>
<dbReference type="GO" id="GO:0005975">
    <property type="term" value="P:carbohydrate metabolic process"/>
    <property type="evidence" value="ECO:0007669"/>
    <property type="project" value="InterPro"/>
</dbReference>
<reference evidence="2 4" key="1">
    <citation type="submission" date="2016-10" db="EMBL/GenBank/DDBJ databases">
        <title>Draft genome sequences of four alkaliphilic bacteria belonging to the Anaerobacillus genus.</title>
        <authorList>
            <person name="Bassil N.M."/>
            <person name="Lloyd J.R."/>
        </authorList>
    </citation>
    <scope>NUCLEOTIDE SEQUENCE [LARGE SCALE GENOMIC DNA]</scope>
    <source>
        <strain evidence="2 4">NB2006</strain>
    </source>
</reference>
<dbReference type="PROSITE" id="PS51257">
    <property type="entry name" value="PROKAR_LIPOPROTEIN"/>
    <property type="match status" value="1"/>
</dbReference>
<dbReference type="GO" id="GO:0016810">
    <property type="term" value="F:hydrolase activity, acting on carbon-nitrogen (but not peptide) bonds"/>
    <property type="evidence" value="ECO:0007669"/>
    <property type="project" value="InterPro"/>
</dbReference>
<evidence type="ECO:0000313" key="4">
    <source>
        <dbReference type="Proteomes" id="UP000180175"/>
    </source>
</evidence>
<dbReference type="InterPro" id="IPR002509">
    <property type="entry name" value="NODB_dom"/>
</dbReference>
<dbReference type="Proteomes" id="UP000180175">
    <property type="component" value="Chromosome"/>
</dbReference>
<dbReference type="PANTHER" id="PTHR10587">
    <property type="entry name" value="GLYCOSYL TRANSFERASE-RELATED"/>
    <property type="match status" value="1"/>
</dbReference>
<proteinExistence type="predicted"/>
<keyword evidence="4" id="KW-1185">Reference proteome</keyword>
<name>A0A1S2LFL3_9BACI</name>
<accession>A0A1S2LFL3</accession>
<reference evidence="3" key="4">
    <citation type="submission" date="2020-10" db="EMBL/GenBank/DDBJ databases">
        <authorList>
            <person name="Bassil N.M."/>
            <person name="Lloyd J.R."/>
        </authorList>
    </citation>
    <scope>NUCLEOTIDE SEQUENCE</scope>
    <source>
        <strain evidence="3">NB2006</strain>
    </source>
</reference>
<dbReference type="EMBL" id="LQXD01000137">
    <property type="protein sequence ID" value="OIJ11319.1"/>
    <property type="molecule type" value="Genomic_DNA"/>
</dbReference>
<feature type="domain" description="NodB homology" evidence="1">
    <location>
        <begin position="89"/>
        <end position="269"/>
    </location>
</feature>
<dbReference type="AlphaFoldDB" id="A0A1S2LFL3"/>
<evidence type="ECO:0000313" key="3">
    <source>
        <dbReference type="EMBL" id="QOY34312.1"/>
    </source>
</evidence>
<dbReference type="SUPFAM" id="SSF88713">
    <property type="entry name" value="Glycoside hydrolase/deacetylase"/>
    <property type="match status" value="1"/>
</dbReference>
<dbReference type="Gene3D" id="3.20.20.370">
    <property type="entry name" value="Glycoside hydrolase/deacetylase"/>
    <property type="match status" value="1"/>
</dbReference>
<sequence>MKKIFLLILFISIIYVLVGCSGETERQIEMEEEATVIETEAAKETVVIEEDEKVSVIEDELKEQVEPSSLYVLNSDHTVSPVDETVNEKVVLLTIDDAPNRYSVEMANLLKEKDINAIFFVNGHFINNDAGKEKLKTIYDLGFEIGNHTMNHPNLRNLPEEKQRQEIIELNNLIEEITGERPRFFRAPFGVNTDVSRQVVEEESMQWMNWTYGYDFEKGYMEKEALAEIMVNTNLLRPGANLLMHDHPWTLEALPLIISGLEQKGYGFVDPKTIE</sequence>
<dbReference type="PROSITE" id="PS51677">
    <property type="entry name" value="NODB"/>
    <property type="match status" value="1"/>
</dbReference>
<dbReference type="OrthoDB" id="9806342at2"/>
<dbReference type="InterPro" id="IPR011330">
    <property type="entry name" value="Glyco_hydro/deAcase_b/a-brl"/>
</dbReference>
<dbReference type="CDD" id="cd10917">
    <property type="entry name" value="CE4_NodB_like_6s_7s"/>
    <property type="match status" value="1"/>
</dbReference>
<protein>
    <submittedName>
        <fullName evidence="2 3">Polysaccharide deacetylase</fullName>
    </submittedName>
</protein>
<evidence type="ECO:0000259" key="1">
    <source>
        <dbReference type="PROSITE" id="PS51677"/>
    </source>
</evidence>
<gene>
    <name evidence="3" type="ORF">AWH56_016460</name>
    <name evidence="2" type="ORF">AWH56_15935</name>
</gene>
<dbReference type="InterPro" id="IPR050248">
    <property type="entry name" value="Polysacc_deacetylase_ArnD"/>
</dbReference>